<dbReference type="InterPro" id="IPR012337">
    <property type="entry name" value="RNaseH-like_sf"/>
</dbReference>
<evidence type="ECO:0000256" key="5">
    <source>
        <dbReference type="ARBA" id="ARBA00022842"/>
    </source>
</evidence>
<dbReference type="InterPro" id="IPR036397">
    <property type="entry name" value="RNaseH_sf"/>
</dbReference>
<keyword evidence="4" id="KW-0378">Hydrolase</keyword>
<dbReference type="RefSeq" id="WP_089273142.1">
    <property type="nucleotide sequence ID" value="NZ_FZNN01000022.1"/>
</dbReference>
<dbReference type="OrthoDB" id="9803878at2"/>
<keyword evidence="6" id="KW-0229">DNA integration</keyword>
<dbReference type="GO" id="GO:0003676">
    <property type="term" value="F:nucleic acid binding"/>
    <property type="evidence" value="ECO:0007669"/>
    <property type="project" value="InterPro"/>
</dbReference>
<evidence type="ECO:0000256" key="7">
    <source>
        <dbReference type="ARBA" id="ARBA00023172"/>
    </source>
</evidence>
<dbReference type="PANTHER" id="PTHR42648:SF11">
    <property type="entry name" value="TRANSPOSON TY4-P GAG-POL POLYPROTEIN"/>
    <property type="match status" value="1"/>
</dbReference>
<evidence type="ECO:0000256" key="6">
    <source>
        <dbReference type="ARBA" id="ARBA00022908"/>
    </source>
</evidence>
<evidence type="ECO:0000313" key="10">
    <source>
        <dbReference type="Proteomes" id="UP000198417"/>
    </source>
</evidence>
<keyword evidence="3" id="KW-0255">Endonuclease</keyword>
<dbReference type="GO" id="GO:0016787">
    <property type="term" value="F:hydrolase activity"/>
    <property type="evidence" value="ECO:0007669"/>
    <property type="project" value="UniProtKB-KW"/>
</dbReference>
<dbReference type="GO" id="GO:0015074">
    <property type="term" value="P:DNA integration"/>
    <property type="evidence" value="ECO:0007669"/>
    <property type="project" value="UniProtKB-KW"/>
</dbReference>
<keyword evidence="2" id="KW-0479">Metal-binding</keyword>
<reference evidence="9 10" key="1">
    <citation type="submission" date="2017-06" db="EMBL/GenBank/DDBJ databases">
        <authorList>
            <person name="Kim H.J."/>
            <person name="Triplett B.A."/>
        </authorList>
    </citation>
    <scope>NUCLEOTIDE SEQUENCE [LARGE SCALE GENOMIC DNA]</scope>
    <source>
        <strain evidence="9 10">DSM 29052</strain>
    </source>
</reference>
<dbReference type="SUPFAM" id="SSF53098">
    <property type="entry name" value="Ribonuclease H-like"/>
    <property type="match status" value="1"/>
</dbReference>
<protein>
    <submittedName>
        <fullName evidence="9">Transposase and inactivated derivatives, IS30 family</fullName>
    </submittedName>
</protein>
<keyword evidence="5" id="KW-0460">Magnesium</keyword>
<keyword evidence="1" id="KW-0540">Nuclease</keyword>
<evidence type="ECO:0000256" key="3">
    <source>
        <dbReference type="ARBA" id="ARBA00022759"/>
    </source>
</evidence>
<proteinExistence type="predicted"/>
<dbReference type="GO" id="GO:0006310">
    <property type="term" value="P:DNA recombination"/>
    <property type="evidence" value="ECO:0007669"/>
    <property type="project" value="UniProtKB-KW"/>
</dbReference>
<evidence type="ECO:0000259" key="8">
    <source>
        <dbReference type="PROSITE" id="PS50994"/>
    </source>
</evidence>
<dbReference type="Proteomes" id="UP000198417">
    <property type="component" value="Unassembled WGS sequence"/>
</dbReference>
<dbReference type="AlphaFoldDB" id="A0A238Z1R6"/>
<feature type="domain" description="Integrase catalytic" evidence="8">
    <location>
        <begin position="130"/>
        <end position="304"/>
    </location>
</feature>
<dbReference type="Pfam" id="PF00665">
    <property type="entry name" value="rve"/>
    <property type="match status" value="1"/>
</dbReference>
<dbReference type="Gene3D" id="3.30.420.10">
    <property type="entry name" value="Ribonuclease H-like superfamily/Ribonuclease H"/>
    <property type="match status" value="1"/>
</dbReference>
<keyword evidence="7" id="KW-0233">DNA recombination</keyword>
<dbReference type="GO" id="GO:0004519">
    <property type="term" value="F:endonuclease activity"/>
    <property type="evidence" value="ECO:0007669"/>
    <property type="project" value="UniProtKB-KW"/>
</dbReference>
<organism evidence="9 10">
    <name type="scientific">Puniceibacterium sediminis</name>
    <dbReference type="NCBI Taxonomy" id="1608407"/>
    <lineage>
        <taxon>Bacteria</taxon>
        <taxon>Pseudomonadati</taxon>
        <taxon>Pseudomonadota</taxon>
        <taxon>Alphaproteobacteria</taxon>
        <taxon>Rhodobacterales</taxon>
        <taxon>Paracoccaceae</taxon>
        <taxon>Puniceibacterium</taxon>
    </lineage>
</organism>
<dbReference type="InterPro" id="IPR039537">
    <property type="entry name" value="Retrotran_Ty1/copia-like"/>
</dbReference>
<dbReference type="EMBL" id="FZNN01000022">
    <property type="protein sequence ID" value="SNR76783.1"/>
    <property type="molecule type" value="Genomic_DNA"/>
</dbReference>
<evidence type="ECO:0000256" key="1">
    <source>
        <dbReference type="ARBA" id="ARBA00022722"/>
    </source>
</evidence>
<dbReference type="GO" id="GO:0046872">
    <property type="term" value="F:metal ion binding"/>
    <property type="evidence" value="ECO:0007669"/>
    <property type="project" value="UniProtKB-KW"/>
</dbReference>
<accession>A0A238Z1R6</accession>
<dbReference type="NCBIfam" id="NF033577">
    <property type="entry name" value="transpos_IS481"/>
    <property type="match status" value="1"/>
</dbReference>
<evidence type="ECO:0000256" key="4">
    <source>
        <dbReference type="ARBA" id="ARBA00022801"/>
    </source>
</evidence>
<gene>
    <name evidence="9" type="ORF">SAMN06265370_1225</name>
</gene>
<dbReference type="PANTHER" id="PTHR42648">
    <property type="entry name" value="TRANSPOSASE, PUTATIVE-RELATED"/>
    <property type="match status" value="1"/>
</dbReference>
<dbReference type="InterPro" id="IPR001584">
    <property type="entry name" value="Integrase_cat-core"/>
</dbReference>
<dbReference type="PROSITE" id="PS50994">
    <property type="entry name" value="INTEGRASE"/>
    <property type="match status" value="1"/>
</dbReference>
<evidence type="ECO:0000313" key="9">
    <source>
        <dbReference type="EMBL" id="SNR76783.1"/>
    </source>
</evidence>
<keyword evidence="10" id="KW-1185">Reference proteome</keyword>
<sequence length="332" mass="38048">MLIHLHSQATTTPKVRSAIQASDEPASVLAERYGTTEQTVYKWRHRDGVEDRSHTPHRLQTTLTPVQEAVAVALRRSLLVSLDDLLAVVREFLNPNASRSGLDRCLRRHGVGSLRDLKAKAPRPKHSTFKAYEPGYIHIDVKYLPQMADESSRRYLFVAIDRATRWVFIRVFQTKTAANARRFLRDLERACPLRIRTVLTDNGKEFTDRLFGLRKRAATGGHEFDTLCAALDIDHRLTPPKSPQTNGMVERFNGRIEEVLQSHHFRSGEDLETTLHRYVWLYNQQLPQSALASKSPLQAMKDWHKLKPELFNKQPYYLPGCDSYLLIGNATI</sequence>
<dbReference type="InterPro" id="IPR047656">
    <property type="entry name" value="IS481-like_transpos"/>
</dbReference>
<name>A0A238Z1R6_9RHOB</name>
<evidence type="ECO:0000256" key="2">
    <source>
        <dbReference type="ARBA" id="ARBA00022723"/>
    </source>
</evidence>